<dbReference type="HOGENOM" id="CLU_3338359_0_0_2"/>
<evidence type="ECO:0000313" key="2">
    <source>
        <dbReference type="Proteomes" id="UP000001903"/>
    </source>
</evidence>
<protein>
    <submittedName>
        <fullName evidence="1">Uncharacterized protein</fullName>
    </submittedName>
</protein>
<keyword evidence="2" id="KW-1185">Reference proteome</keyword>
<organism evidence="1 2">
    <name type="scientific">Haloterrigena turkmenica (strain ATCC 51198 / DSM 5511 / JCM 9101 / NCIMB 13204 / VKM B-1734 / 4k)</name>
    <name type="common">Halococcus turkmenicus</name>
    <dbReference type="NCBI Taxonomy" id="543526"/>
    <lineage>
        <taxon>Archaea</taxon>
        <taxon>Methanobacteriati</taxon>
        <taxon>Methanobacteriota</taxon>
        <taxon>Stenosarchaea group</taxon>
        <taxon>Halobacteria</taxon>
        <taxon>Halobacteriales</taxon>
        <taxon>Natrialbaceae</taxon>
        <taxon>Haloterrigena</taxon>
    </lineage>
</organism>
<name>D2S2P3_HALTV</name>
<dbReference type="KEGG" id="htu:Htur_4894"/>
<geneLocation type="plasmid" evidence="1 2">
    <name>pHTUR03</name>
</geneLocation>
<proteinExistence type="predicted"/>
<evidence type="ECO:0000313" key="1">
    <source>
        <dbReference type="EMBL" id="ADB63640.1"/>
    </source>
</evidence>
<accession>D2S2P3</accession>
<sequence length="37" mass="4365">MSYRDFLKGNEIVHADTGETLAMVEWNDDRVEIHEDQ</sequence>
<reference evidence="1 2" key="1">
    <citation type="journal article" date="2010" name="Stand. Genomic Sci.">
        <title>Complete genome sequence of Haloterrigena turkmenica type strain (4k).</title>
        <authorList>
            <person name="Saunders E."/>
            <person name="Tindall B.J."/>
            <person name="Fahnrich R."/>
            <person name="Lapidus A."/>
            <person name="Copeland A."/>
            <person name="Del Rio T.G."/>
            <person name="Lucas S."/>
            <person name="Chen F."/>
            <person name="Tice H."/>
            <person name="Cheng J.F."/>
            <person name="Han C."/>
            <person name="Detter J.C."/>
            <person name="Bruce D."/>
            <person name="Goodwin L."/>
            <person name="Chain P."/>
            <person name="Pitluck S."/>
            <person name="Pati A."/>
            <person name="Ivanova N."/>
            <person name="Mavromatis K."/>
            <person name="Chen A."/>
            <person name="Palaniappan K."/>
            <person name="Land M."/>
            <person name="Hauser L."/>
            <person name="Chang Y.J."/>
            <person name="Jeffries C.D."/>
            <person name="Brettin T."/>
            <person name="Rohde M."/>
            <person name="Goker M."/>
            <person name="Bristow J."/>
            <person name="Eisen J.A."/>
            <person name="Markowitz V."/>
            <person name="Hugenholtz P."/>
            <person name="Klenk H.P."/>
            <person name="Kyrpides N.C."/>
        </authorList>
    </citation>
    <scope>NUCLEOTIDE SEQUENCE [LARGE SCALE GENOMIC DNA]</scope>
    <source>
        <strain evidence="2">ATCC 51198 / DSM 5511 / JCM 9101 / NCIMB 13204 / VKM B-1734 / 4k</strain>
    </source>
</reference>
<dbReference type="Proteomes" id="UP000001903">
    <property type="component" value="Plasmid pHTUR03"/>
</dbReference>
<dbReference type="AlphaFoldDB" id="D2S2P3"/>
<dbReference type="EMBL" id="CP001863">
    <property type="protein sequence ID" value="ADB63640.1"/>
    <property type="molecule type" value="Genomic_DNA"/>
</dbReference>
<gene>
    <name evidence="1" type="ordered locus">Htur_4894</name>
</gene>
<keyword evidence="1" id="KW-0614">Plasmid</keyword>